<protein>
    <submittedName>
        <fullName evidence="1">Uncharacterized protein</fullName>
    </submittedName>
</protein>
<sequence length="104" mass="11095">METVHSSFTPCARPVGHGLPSSCPCISWHTTFVEGFPLAGGSIIGASSIAWPTDLPISPSTNTGQQLSRQRKSFPLRSPVTFRPIFGEQLLGNMKAPLACSVLQ</sequence>
<proteinExistence type="predicted"/>
<reference evidence="1" key="1">
    <citation type="submission" date="2022-11" db="EMBL/GenBank/DDBJ databases">
        <authorList>
            <person name="Morgan W.R."/>
            <person name="Tartar A."/>
        </authorList>
    </citation>
    <scope>NUCLEOTIDE SEQUENCE</scope>
    <source>
        <strain evidence="1">ARSEF 373</strain>
    </source>
</reference>
<organism evidence="1 2">
    <name type="scientific">Lagenidium giganteum</name>
    <dbReference type="NCBI Taxonomy" id="4803"/>
    <lineage>
        <taxon>Eukaryota</taxon>
        <taxon>Sar</taxon>
        <taxon>Stramenopiles</taxon>
        <taxon>Oomycota</taxon>
        <taxon>Peronosporomycetes</taxon>
        <taxon>Pythiales</taxon>
        <taxon>Pythiaceae</taxon>
    </lineage>
</organism>
<comment type="caution">
    <text evidence="1">The sequence shown here is derived from an EMBL/GenBank/DDBJ whole genome shotgun (WGS) entry which is preliminary data.</text>
</comment>
<evidence type="ECO:0000313" key="2">
    <source>
        <dbReference type="Proteomes" id="UP001146120"/>
    </source>
</evidence>
<reference evidence="1" key="2">
    <citation type="journal article" date="2023" name="Microbiol Resour">
        <title>Decontamination and Annotation of the Draft Genome Sequence of the Oomycete Lagenidium giganteum ARSEF 373.</title>
        <authorList>
            <person name="Morgan W.R."/>
            <person name="Tartar A."/>
        </authorList>
    </citation>
    <scope>NUCLEOTIDE SEQUENCE</scope>
    <source>
        <strain evidence="1">ARSEF 373</strain>
    </source>
</reference>
<name>A0AAV2YJH8_9STRA</name>
<evidence type="ECO:0000313" key="1">
    <source>
        <dbReference type="EMBL" id="DAZ93184.1"/>
    </source>
</evidence>
<accession>A0AAV2YJH8</accession>
<keyword evidence="2" id="KW-1185">Reference proteome</keyword>
<dbReference type="EMBL" id="DAKRPA010000338">
    <property type="protein sequence ID" value="DAZ93184.1"/>
    <property type="molecule type" value="Genomic_DNA"/>
</dbReference>
<gene>
    <name evidence="1" type="ORF">N0F65_003067</name>
</gene>
<dbReference type="Proteomes" id="UP001146120">
    <property type="component" value="Unassembled WGS sequence"/>
</dbReference>
<dbReference type="AlphaFoldDB" id="A0AAV2YJH8"/>